<accession>A0A7T6ARY4</accession>
<dbReference type="InterPro" id="IPR050134">
    <property type="entry name" value="NAD-dep_sirtuin_deacylases"/>
</dbReference>
<keyword evidence="3" id="KW-0520">NAD</keyword>
<dbReference type="InterPro" id="IPR026590">
    <property type="entry name" value="Ssirtuin_cat_dom"/>
</dbReference>
<evidence type="ECO:0000256" key="3">
    <source>
        <dbReference type="ARBA" id="ARBA00023027"/>
    </source>
</evidence>
<dbReference type="Gene3D" id="3.30.1600.10">
    <property type="entry name" value="SIR2/SIRT2 'Small Domain"/>
    <property type="match status" value="1"/>
</dbReference>
<evidence type="ECO:0000313" key="7">
    <source>
        <dbReference type="Proteomes" id="UP000596092"/>
    </source>
</evidence>
<sequence>MPEAMHTLLQTVAKGSGRITVLTGAGISAESGIPTFRGPEGYWTVGSTVYQPQEMATFRMFTHQPDEVWKWYLYRMGVCAAAEPNPGHQALVDMEHHFGDRFTLITQNVDGLHLRAGNTPARTFQIHGNVFHMRCSLECTDTIYEIPPGVQPKTKEESLTPSDHELLRCPHCGARSRPHILLFDESYNEHHYHFYSSLKAARETTLLIVVGTAGATNLPNQVANEVHRAGGIIIDVNIETNPFARLAEQDGRGFFVRQPSASALPAITEVMIGG</sequence>
<dbReference type="EC" id="2.3.1.286" evidence="1"/>
<dbReference type="PANTHER" id="PTHR11085:SF4">
    <property type="entry name" value="NAD-DEPENDENT PROTEIN DEACYLASE"/>
    <property type="match status" value="1"/>
</dbReference>
<dbReference type="EMBL" id="CP054140">
    <property type="protein sequence ID" value="QQG66995.1"/>
    <property type="molecule type" value="Genomic_DNA"/>
</dbReference>
<evidence type="ECO:0000313" key="6">
    <source>
        <dbReference type="EMBL" id="QQG66995.1"/>
    </source>
</evidence>
<dbReference type="InterPro" id="IPR029035">
    <property type="entry name" value="DHS-like_NAD/FAD-binding_dom"/>
</dbReference>
<dbReference type="SUPFAM" id="SSF52467">
    <property type="entry name" value="DHS-like NAD/FAD-binding domain"/>
    <property type="match status" value="1"/>
</dbReference>
<dbReference type="AlphaFoldDB" id="A0A7T6ARY4"/>
<dbReference type="PANTHER" id="PTHR11085">
    <property type="entry name" value="NAD-DEPENDENT PROTEIN DEACYLASE SIRTUIN-5, MITOCHONDRIAL-RELATED"/>
    <property type="match status" value="1"/>
</dbReference>
<feature type="domain" description="Deacetylase sirtuin-type" evidence="5">
    <location>
        <begin position="1"/>
        <end position="274"/>
    </location>
</feature>
<dbReference type="Gene3D" id="3.40.50.1220">
    <property type="entry name" value="TPP-binding domain"/>
    <property type="match status" value="1"/>
</dbReference>
<dbReference type="Proteomes" id="UP000596092">
    <property type="component" value="Chromosome"/>
</dbReference>
<dbReference type="KEGG" id="dog:HP555_08725"/>
<gene>
    <name evidence="6" type="ORF">HP555_08725</name>
</gene>
<protein>
    <recommendedName>
        <fullName evidence="1">protein acetyllysine N-acetyltransferase</fullName>
        <ecNumber evidence="1">2.3.1.286</ecNumber>
    </recommendedName>
</protein>
<proteinExistence type="predicted"/>
<dbReference type="Pfam" id="PF02146">
    <property type="entry name" value="SIR2"/>
    <property type="match status" value="1"/>
</dbReference>
<evidence type="ECO:0000259" key="5">
    <source>
        <dbReference type="PROSITE" id="PS50305"/>
    </source>
</evidence>
<evidence type="ECO:0000256" key="1">
    <source>
        <dbReference type="ARBA" id="ARBA00012928"/>
    </source>
</evidence>
<dbReference type="InterPro" id="IPR003000">
    <property type="entry name" value="Sirtuin"/>
</dbReference>
<keyword evidence="2" id="KW-0808">Transferase</keyword>
<dbReference type="PROSITE" id="PS50305">
    <property type="entry name" value="SIRTUIN"/>
    <property type="match status" value="1"/>
</dbReference>
<evidence type="ECO:0000256" key="2">
    <source>
        <dbReference type="ARBA" id="ARBA00022679"/>
    </source>
</evidence>
<dbReference type="GO" id="GO:0017136">
    <property type="term" value="F:histone deacetylase activity, NAD-dependent"/>
    <property type="evidence" value="ECO:0007669"/>
    <property type="project" value="TreeGrafter"/>
</dbReference>
<reference evidence="6 7" key="1">
    <citation type="submission" date="2020-05" db="EMBL/GenBank/DDBJ databases">
        <title>Complete genome of Desulfobulbus oligotrophicus.</title>
        <authorList>
            <person name="Podar M."/>
        </authorList>
    </citation>
    <scope>NUCLEOTIDE SEQUENCE [LARGE SCALE GENOMIC DNA]</scope>
    <source>
        <strain evidence="6 7">Prop6</strain>
    </source>
</reference>
<name>A0A7T6ARY4_9BACT</name>
<keyword evidence="7" id="KW-1185">Reference proteome</keyword>
<evidence type="ECO:0000256" key="4">
    <source>
        <dbReference type="PROSITE-ProRule" id="PRU00236"/>
    </source>
</evidence>
<comment type="caution">
    <text evidence="4">Lacks conserved residue(s) required for the propagation of feature annotation.</text>
</comment>
<dbReference type="GO" id="GO:0070403">
    <property type="term" value="F:NAD+ binding"/>
    <property type="evidence" value="ECO:0007669"/>
    <property type="project" value="InterPro"/>
</dbReference>
<dbReference type="InterPro" id="IPR026591">
    <property type="entry name" value="Sirtuin_cat_small_dom_sf"/>
</dbReference>
<organism evidence="6 7">
    <name type="scientific">Desulfobulbus oligotrophicus</name>
    <dbReference type="NCBI Taxonomy" id="1909699"/>
    <lineage>
        <taxon>Bacteria</taxon>
        <taxon>Pseudomonadati</taxon>
        <taxon>Thermodesulfobacteriota</taxon>
        <taxon>Desulfobulbia</taxon>
        <taxon>Desulfobulbales</taxon>
        <taxon>Desulfobulbaceae</taxon>
        <taxon>Desulfobulbus</taxon>
    </lineage>
</organism>